<dbReference type="EMBL" id="WTVN01000002">
    <property type="protein sequence ID" value="NMG42505.1"/>
    <property type="molecule type" value="Genomic_DNA"/>
</dbReference>
<evidence type="ECO:0008006" key="3">
    <source>
        <dbReference type="Google" id="ProtNLM"/>
    </source>
</evidence>
<protein>
    <recommendedName>
        <fullName evidence="3">Serine/threonine protein phosphatase PrpC</fullName>
    </recommendedName>
</protein>
<dbReference type="Gene3D" id="3.60.40.10">
    <property type="entry name" value="PPM-type phosphatase domain"/>
    <property type="match status" value="1"/>
</dbReference>
<proteinExistence type="predicted"/>
<comment type="caution">
    <text evidence="1">The sequence shown here is derived from an EMBL/GenBank/DDBJ whole genome shotgun (WGS) entry which is preliminary data.</text>
</comment>
<evidence type="ECO:0000313" key="1">
    <source>
        <dbReference type="EMBL" id="NMG42505.1"/>
    </source>
</evidence>
<dbReference type="SUPFAM" id="SSF81606">
    <property type="entry name" value="PP2C-like"/>
    <property type="match status" value="1"/>
</dbReference>
<keyword evidence="2" id="KW-1185">Reference proteome</keyword>
<accession>A0ABX1PTG2</accession>
<sequence>MNIETRIEWQWTSRRGAERGENRDACGLFGGKAYTFAVIIDASSKGKNGVRFNELWINALLNGLPTDWASQEQVVTAMRNAQRKLRSEGLFQERACFAALLLPHAFPNTGLAFTCGDCRIGFESQSGEIIWLTETHRLGDICQRNGSSLVIPNPNIVTRTLNARRHEDPDILELMAPEGSSWVLATDGFWSDCKCPRTPPEDDSSYLLLGSMLKRYESSDTPNLILEGSFAGTISDNLNFSADQCAVLVRS</sequence>
<evidence type="ECO:0000313" key="2">
    <source>
        <dbReference type="Proteomes" id="UP000623795"/>
    </source>
</evidence>
<name>A0ABX1PTG2_9RHOO</name>
<dbReference type="InterPro" id="IPR036457">
    <property type="entry name" value="PPM-type-like_dom_sf"/>
</dbReference>
<dbReference type="RefSeq" id="WP_169254426.1">
    <property type="nucleotide sequence ID" value="NZ_WTVN01000002.1"/>
</dbReference>
<reference evidence="1 2" key="1">
    <citation type="submission" date="2019-12" db="EMBL/GenBank/DDBJ databases">
        <title>Comparative genomics gives insights into the taxonomy of the Azoarcus-Aromatoleum group and reveals separate origins of nif in the plant-associated Azoarcus and non-plant-associated Aromatoleum sub-groups.</title>
        <authorList>
            <person name="Lafos M."/>
            <person name="Maluk M."/>
            <person name="Batista M."/>
            <person name="Junghare M."/>
            <person name="Carmona M."/>
            <person name="Faoro H."/>
            <person name="Cruz L.M."/>
            <person name="Battistoni F."/>
            <person name="De Souza E."/>
            <person name="Pedrosa F."/>
            <person name="Chen W.-M."/>
            <person name="Poole P.S."/>
            <person name="Dixon R.A."/>
            <person name="James E.K."/>
        </authorList>
    </citation>
    <scope>NUCLEOTIDE SEQUENCE [LARGE SCALE GENOMIC DNA]</scope>
    <source>
        <strain evidence="1 2">Td21</strain>
    </source>
</reference>
<gene>
    <name evidence="1" type="ORF">GPA22_01985</name>
</gene>
<organism evidence="1 2">
    <name type="scientific">Aromatoleum toluvorans</name>
    <dbReference type="NCBI Taxonomy" id="92002"/>
    <lineage>
        <taxon>Bacteria</taxon>
        <taxon>Pseudomonadati</taxon>
        <taxon>Pseudomonadota</taxon>
        <taxon>Betaproteobacteria</taxon>
        <taxon>Rhodocyclales</taxon>
        <taxon>Rhodocyclaceae</taxon>
        <taxon>Aromatoleum</taxon>
    </lineage>
</organism>
<dbReference type="Proteomes" id="UP000623795">
    <property type="component" value="Unassembled WGS sequence"/>
</dbReference>